<organism evidence="2 3">
    <name type="scientific">Hyaloscypha hepaticicola</name>
    <dbReference type="NCBI Taxonomy" id="2082293"/>
    <lineage>
        <taxon>Eukaryota</taxon>
        <taxon>Fungi</taxon>
        <taxon>Dikarya</taxon>
        <taxon>Ascomycota</taxon>
        <taxon>Pezizomycotina</taxon>
        <taxon>Leotiomycetes</taxon>
        <taxon>Helotiales</taxon>
        <taxon>Hyaloscyphaceae</taxon>
        <taxon>Hyaloscypha</taxon>
    </lineage>
</organism>
<feature type="compositionally biased region" description="Polar residues" evidence="1">
    <location>
        <begin position="17"/>
        <end position="37"/>
    </location>
</feature>
<dbReference type="AlphaFoldDB" id="A0A2J6PNC7"/>
<gene>
    <name evidence="2" type="ORF">NA56DRAFT_330548</name>
</gene>
<reference evidence="2 3" key="1">
    <citation type="submission" date="2016-05" db="EMBL/GenBank/DDBJ databases">
        <title>A degradative enzymes factory behind the ericoid mycorrhizal symbiosis.</title>
        <authorList>
            <consortium name="DOE Joint Genome Institute"/>
            <person name="Martino E."/>
            <person name="Morin E."/>
            <person name="Grelet G."/>
            <person name="Kuo A."/>
            <person name="Kohler A."/>
            <person name="Daghino S."/>
            <person name="Barry K."/>
            <person name="Choi C."/>
            <person name="Cichocki N."/>
            <person name="Clum A."/>
            <person name="Copeland A."/>
            <person name="Hainaut M."/>
            <person name="Haridas S."/>
            <person name="Labutti K."/>
            <person name="Lindquist E."/>
            <person name="Lipzen A."/>
            <person name="Khouja H.-R."/>
            <person name="Murat C."/>
            <person name="Ohm R."/>
            <person name="Olson A."/>
            <person name="Spatafora J."/>
            <person name="Veneault-Fourrey C."/>
            <person name="Henrissat B."/>
            <person name="Grigoriev I."/>
            <person name="Martin F."/>
            <person name="Perotto S."/>
        </authorList>
    </citation>
    <scope>NUCLEOTIDE SEQUENCE [LARGE SCALE GENOMIC DNA]</scope>
    <source>
        <strain evidence="2 3">UAMH 7357</strain>
    </source>
</reference>
<proteinExistence type="predicted"/>
<evidence type="ECO:0000313" key="2">
    <source>
        <dbReference type="EMBL" id="PMD15532.1"/>
    </source>
</evidence>
<protein>
    <submittedName>
        <fullName evidence="2">Uncharacterized protein</fullName>
    </submittedName>
</protein>
<feature type="region of interest" description="Disordered" evidence="1">
    <location>
        <begin position="1"/>
        <end position="37"/>
    </location>
</feature>
<dbReference type="EMBL" id="KZ613512">
    <property type="protein sequence ID" value="PMD15532.1"/>
    <property type="molecule type" value="Genomic_DNA"/>
</dbReference>
<name>A0A2J6PNC7_9HELO</name>
<evidence type="ECO:0000256" key="1">
    <source>
        <dbReference type="SAM" id="MobiDB-lite"/>
    </source>
</evidence>
<sequence length="102" mass="11562">MNSQQTRLTSHPHRFTHSQSSQTPHPSRSWTPRSIPSPNQAVLAAQLILVKLHSHQNPPLPSSEPWRELSETVEQAQNAQKLLSQAVGSQEEVNLLRKESEW</sequence>
<evidence type="ECO:0000313" key="3">
    <source>
        <dbReference type="Proteomes" id="UP000235672"/>
    </source>
</evidence>
<keyword evidence="3" id="KW-1185">Reference proteome</keyword>
<accession>A0A2J6PNC7</accession>
<dbReference type="Proteomes" id="UP000235672">
    <property type="component" value="Unassembled WGS sequence"/>
</dbReference>